<sequence>MSKLLSLGCTLVLSHFLLRVTGQQQAIDELLRISGIRREPFTPVKTPGSHLPIYTNFENFRDIYSVFRGSLVNRNEKANLEMNRQRGKVQKQIPKSQPFPCSLNGTRSPEVPDSVHRLRPGDIDIIAAMGDSLTAGTAIMSQSLIDVVAEYRGVVSTGGGLRDWRTYLTLPNIFKVFNPKLYGYAIGNVVSRDRASRFNVGEGSALTLDMPYQARVLIRRLERDPQVDMARHWKVITLFIGGNDVCFDMCYYKQLEEFLDLHRRSLYKTLEILKANIPRLLVNLMSTPNIPDIVAEINDLPRVCEATHIFACHCVARRKNNPRQLQQVAKAVRRIQEIDEEVANLPEFQTDDFAVVYQPLMKHWFAPKHANGKTNYGYFGPDCFHFSQLGQAAVANMLWNNMLQPVGEKDDTFHPKAFEVFECPTEERPYLATRGNSGKSI</sequence>
<feature type="region of interest" description="Disordered" evidence="1">
    <location>
        <begin position="93"/>
        <end position="112"/>
    </location>
</feature>
<dbReference type="VEuPathDB" id="VectorBase:MDOMA2_014866"/>
<name>T1PHM4_MUSDO</name>
<dbReference type="PANTHER" id="PTHR21325:SF31">
    <property type="entry name" value="GH22081P-RELATED"/>
    <property type="match status" value="1"/>
</dbReference>
<dbReference type="VEuPathDB" id="VectorBase:MDOA003623"/>
<accession>T1PHM4</accession>
<protein>
    <submittedName>
        <fullName evidence="3">GDSL-like Lipase/Acylhydrolase</fullName>
    </submittedName>
</protein>
<dbReference type="CDD" id="cd01824">
    <property type="entry name" value="Phospholipase_B_like"/>
    <property type="match status" value="1"/>
</dbReference>
<dbReference type="AlphaFoldDB" id="T1PHM4"/>
<dbReference type="GO" id="GO:0004620">
    <property type="term" value="F:phospholipase activity"/>
    <property type="evidence" value="ECO:0007669"/>
    <property type="project" value="InterPro"/>
</dbReference>
<reference evidence="3" key="1">
    <citation type="submission" date="2012-08" db="EMBL/GenBank/DDBJ databases">
        <title>Transcriptome of adult Musca domestica launches a platform for comparative house fly gene expression and characterization of differential gene expression among resistant and susceptible house flies.</title>
        <authorList>
            <person name="Liu N."/>
            <person name="Zhang L."/>
            <person name="Li M."/>
            <person name="Reid W."/>
        </authorList>
    </citation>
    <scope>NUCLEOTIDE SEQUENCE</scope>
    <source>
        <strain evidence="3">ALHF</strain>
        <tissue evidence="3">Whole body</tissue>
    </source>
</reference>
<keyword evidence="2" id="KW-0732">Signal</keyword>
<organism evidence="3">
    <name type="scientific">Musca domestica</name>
    <name type="common">House fly</name>
    <dbReference type="NCBI Taxonomy" id="7370"/>
    <lineage>
        <taxon>Eukaryota</taxon>
        <taxon>Metazoa</taxon>
        <taxon>Ecdysozoa</taxon>
        <taxon>Arthropoda</taxon>
        <taxon>Hexapoda</taxon>
        <taxon>Insecta</taxon>
        <taxon>Pterygota</taxon>
        <taxon>Neoptera</taxon>
        <taxon>Endopterygota</taxon>
        <taxon>Diptera</taxon>
        <taxon>Brachycera</taxon>
        <taxon>Muscomorpha</taxon>
        <taxon>Muscoidea</taxon>
        <taxon>Muscidae</taxon>
        <taxon>Musca</taxon>
    </lineage>
</organism>
<evidence type="ECO:0000313" key="3">
    <source>
        <dbReference type="EMBL" id="AFP62951.1"/>
    </source>
</evidence>
<dbReference type="PANTHER" id="PTHR21325">
    <property type="entry name" value="PHOSPHOLIPASE B, PLB1"/>
    <property type="match status" value="1"/>
</dbReference>
<dbReference type="EMBL" id="KA648322">
    <property type="protein sequence ID" value="AFP62951.1"/>
    <property type="molecule type" value="mRNA"/>
</dbReference>
<evidence type="ECO:0000256" key="1">
    <source>
        <dbReference type="SAM" id="MobiDB-lite"/>
    </source>
</evidence>
<dbReference type="InterPro" id="IPR036514">
    <property type="entry name" value="SGNH_hydro_sf"/>
</dbReference>
<dbReference type="GO" id="GO:0006644">
    <property type="term" value="P:phospholipid metabolic process"/>
    <property type="evidence" value="ECO:0007669"/>
    <property type="project" value="TreeGrafter"/>
</dbReference>
<keyword evidence="3" id="KW-0378">Hydrolase</keyword>
<dbReference type="Pfam" id="PF00657">
    <property type="entry name" value="Lipase_GDSL"/>
    <property type="match status" value="1"/>
</dbReference>
<dbReference type="SUPFAM" id="SSF52266">
    <property type="entry name" value="SGNH hydrolase"/>
    <property type="match status" value="1"/>
</dbReference>
<dbReference type="InterPro" id="IPR038885">
    <property type="entry name" value="PLB1"/>
</dbReference>
<dbReference type="InterPro" id="IPR035547">
    <property type="entry name" value="Phospholipase_B"/>
</dbReference>
<dbReference type="InterPro" id="IPR001087">
    <property type="entry name" value="GDSL"/>
</dbReference>
<feature type="signal peptide" evidence="2">
    <location>
        <begin position="1"/>
        <end position="22"/>
    </location>
</feature>
<proteinExistence type="evidence at transcript level"/>
<feature type="chain" id="PRO_5004582853" evidence="2">
    <location>
        <begin position="23"/>
        <end position="441"/>
    </location>
</feature>
<dbReference type="Gene3D" id="3.40.50.1110">
    <property type="entry name" value="SGNH hydrolase"/>
    <property type="match status" value="1"/>
</dbReference>
<evidence type="ECO:0000256" key="2">
    <source>
        <dbReference type="SAM" id="SignalP"/>
    </source>
</evidence>